<dbReference type="InterPro" id="IPR038404">
    <property type="entry name" value="TRAP_DctP_sf"/>
</dbReference>
<dbReference type="PANTHER" id="PTHR33376:SF7">
    <property type="entry name" value="C4-DICARBOXYLATE-BINDING PROTEIN DCTB"/>
    <property type="match status" value="1"/>
</dbReference>
<reference evidence="4 5" key="1">
    <citation type="submission" date="2020-04" db="EMBL/GenBank/DDBJ databases">
        <title>Thalassotalea sp. M1531, isolated from the surface of marine red alga.</title>
        <authorList>
            <person name="Pang L."/>
            <person name="Lu D.-C."/>
        </authorList>
    </citation>
    <scope>NUCLEOTIDE SEQUENCE [LARGE SCALE GENOMIC DNA]</scope>
    <source>
        <strain evidence="4 5">M1531</strain>
    </source>
</reference>
<evidence type="ECO:0000256" key="2">
    <source>
        <dbReference type="ARBA" id="ARBA00022448"/>
    </source>
</evidence>
<comment type="caution">
    <text evidence="4">The sequence shown here is derived from an EMBL/GenBank/DDBJ whole genome shotgun (WGS) entry which is preliminary data.</text>
</comment>
<evidence type="ECO:0000256" key="3">
    <source>
        <dbReference type="ARBA" id="ARBA00022729"/>
    </source>
</evidence>
<keyword evidence="2" id="KW-0813">Transport</keyword>
<gene>
    <name evidence="4" type="primary">dctP</name>
    <name evidence="4" type="ORF">HII17_12270</name>
</gene>
<dbReference type="Proteomes" id="UP000568664">
    <property type="component" value="Unassembled WGS sequence"/>
</dbReference>
<dbReference type="RefSeq" id="WP_169076115.1">
    <property type="nucleotide sequence ID" value="NZ_JABBXH010000004.1"/>
</dbReference>
<protein>
    <submittedName>
        <fullName evidence="4">TRAP transporter substrate-binding protein DctP</fullName>
    </submittedName>
</protein>
<dbReference type="AlphaFoldDB" id="A0A7Y0LD23"/>
<dbReference type="PANTHER" id="PTHR33376">
    <property type="match status" value="1"/>
</dbReference>
<evidence type="ECO:0000313" key="5">
    <source>
        <dbReference type="Proteomes" id="UP000568664"/>
    </source>
</evidence>
<name>A0A7Y0LD23_9GAMM</name>
<proteinExistence type="inferred from homology"/>
<evidence type="ECO:0000313" key="4">
    <source>
        <dbReference type="EMBL" id="NMP32338.1"/>
    </source>
</evidence>
<comment type="similarity">
    <text evidence="1">Belongs to the bacterial solute-binding protein 7 family.</text>
</comment>
<keyword evidence="3" id="KW-0732">Signal</keyword>
<organism evidence="4 5">
    <name type="scientific">Thalassotalea algicola</name>
    <dbReference type="NCBI Taxonomy" id="2716224"/>
    <lineage>
        <taxon>Bacteria</taxon>
        <taxon>Pseudomonadati</taxon>
        <taxon>Pseudomonadota</taxon>
        <taxon>Gammaproteobacteria</taxon>
        <taxon>Alteromonadales</taxon>
        <taxon>Colwelliaceae</taxon>
        <taxon>Thalassotalea</taxon>
    </lineage>
</organism>
<dbReference type="Pfam" id="PF03480">
    <property type="entry name" value="DctP"/>
    <property type="match status" value="1"/>
</dbReference>
<sequence>MELASKGEIFVDIIDDGQLGIGTEIASLVARGQVQAGLISVSNLSPAAPIVDILNIPFWSASNQNYLNLVSSDVWKDKVLNRVASQGKLEILYHHITGARTITSTKLHGAVLKRPSDLSNMLFRTPSSHALDIFYRLLGTTPVKVKWKNAAQAAAIGRIQGLDPSIVGLYNGPNNLRQQLGSITLINSVHDGWVTIINQNWLQKLPNNLRDAVKKASNKTFKQHINTAELIQKNSKEALKKLGVSIYQPTVEELSLWRQISGHHKKQWLPYKEQLLGDSKAFNQFYDAANVTNKRV</sequence>
<dbReference type="EMBL" id="JABBXH010000004">
    <property type="protein sequence ID" value="NMP32338.1"/>
    <property type="molecule type" value="Genomic_DNA"/>
</dbReference>
<evidence type="ECO:0000256" key="1">
    <source>
        <dbReference type="ARBA" id="ARBA00009023"/>
    </source>
</evidence>
<dbReference type="NCBIfam" id="NF037995">
    <property type="entry name" value="TRAP_S1"/>
    <property type="match status" value="1"/>
</dbReference>
<dbReference type="Gene3D" id="3.40.190.170">
    <property type="entry name" value="Bacterial extracellular solute-binding protein, family 7"/>
    <property type="match status" value="1"/>
</dbReference>
<dbReference type="InterPro" id="IPR018389">
    <property type="entry name" value="DctP_fam"/>
</dbReference>
<dbReference type="GO" id="GO:0055085">
    <property type="term" value="P:transmembrane transport"/>
    <property type="evidence" value="ECO:0007669"/>
    <property type="project" value="InterPro"/>
</dbReference>
<keyword evidence="5" id="KW-1185">Reference proteome</keyword>
<accession>A0A7Y0LD23</accession>